<protein>
    <submittedName>
        <fullName evidence="2">Alpha/beta hydrolase</fullName>
    </submittedName>
</protein>
<keyword evidence="3" id="KW-1185">Reference proteome</keyword>
<dbReference type="EMBL" id="RKLP01000001">
    <property type="protein sequence ID" value="RVW11487.1"/>
    <property type="molecule type" value="Genomic_DNA"/>
</dbReference>
<feature type="domain" description="AB hydrolase-1" evidence="1">
    <location>
        <begin position="139"/>
        <end position="347"/>
    </location>
</feature>
<dbReference type="Pfam" id="PF00561">
    <property type="entry name" value="Abhydrolase_1"/>
    <property type="match status" value="1"/>
</dbReference>
<gene>
    <name evidence="2" type="ORF">EGT67_03510</name>
</gene>
<sequence length="368" mass="40350">MYTNRDMFRAAAEIPVRLLSSVSTGWAGYLRSAARRDATPLDVALDGVAFCRAATRRRPTTFAHPNAVRRTWPLARLRQFSPTGSTTPTLVLPPLSGHASTVVDLAPGCSLMRTVDRAGLGAAHCLEWTPTGPQPPSVGIADLTEVITDAITELGGTANLVAYSQSGWLATVYAALHPHRVDTLTVAAAPIDFTLGAPASWLVPSYRGPRFRPPAAVRGAALRFVEWPDEWARLSDLWAHIHDRRRVDAYVAAESWLDSPQVVPADLYRWVARHLYERNELVRGELRVDGVVVDLGAITCPLYLLAGTRDRIVPARQVWPLADHVSTAPDLVTRRTVDAGHLDMVLDPAVLERAWLPLLRDVAAKSRR</sequence>
<reference evidence="2 3" key="1">
    <citation type="submission" date="2018-11" db="EMBL/GenBank/DDBJ databases">
        <title>Rhodococcus spongicola sp. nov. and Rhodococcus xishaensis sp. nov. from marine sponges.</title>
        <authorList>
            <person name="Li L."/>
            <person name="Lin H.W."/>
        </authorList>
    </citation>
    <scope>NUCLEOTIDE SEQUENCE [LARGE SCALE GENOMIC DNA]</scope>
    <source>
        <strain evidence="2 3">CCTCC AB2014297</strain>
    </source>
</reference>
<dbReference type="Gene3D" id="3.40.50.1820">
    <property type="entry name" value="alpha/beta hydrolase"/>
    <property type="match status" value="1"/>
</dbReference>
<dbReference type="PANTHER" id="PTHR36837:SF2">
    <property type="entry name" value="POLY(3-HYDROXYALKANOATE) POLYMERASE SUBUNIT PHAC"/>
    <property type="match status" value="1"/>
</dbReference>
<dbReference type="InterPro" id="IPR000073">
    <property type="entry name" value="AB_hydrolase_1"/>
</dbReference>
<dbReference type="PANTHER" id="PTHR36837">
    <property type="entry name" value="POLY(3-HYDROXYALKANOATE) POLYMERASE SUBUNIT PHAC"/>
    <property type="match status" value="1"/>
</dbReference>
<organism evidence="2 3">
    <name type="scientific">Prescottella agglutinans</name>
    <dbReference type="NCBI Taxonomy" id="1644129"/>
    <lineage>
        <taxon>Bacteria</taxon>
        <taxon>Bacillati</taxon>
        <taxon>Actinomycetota</taxon>
        <taxon>Actinomycetes</taxon>
        <taxon>Mycobacteriales</taxon>
        <taxon>Nocardiaceae</taxon>
        <taxon>Prescottella</taxon>
    </lineage>
</organism>
<comment type="caution">
    <text evidence="2">The sequence shown here is derived from an EMBL/GenBank/DDBJ whole genome shotgun (WGS) entry which is preliminary data.</text>
</comment>
<dbReference type="Proteomes" id="UP000286208">
    <property type="component" value="Unassembled WGS sequence"/>
</dbReference>
<evidence type="ECO:0000313" key="3">
    <source>
        <dbReference type="Proteomes" id="UP000286208"/>
    </source>
</evidence>
<keyword evidence="2" id="KW-0378">Hydrolase</keyword>
<evidence type="ECO:0000259" key="1">
    <source>
        <dbReference type="Pfam" id="PF00561"/>
    </source>
</evidence>
<dbReference type="InterPro" id="IPR051321">
    <property type="entry name" value="PHA/PHB_synthase"/>
</dbReference>
<dbReference type="AlphaFoldDB" id="A0A438BKJ2"/>
<proteinExistence type="predicted"/>
<accession>A0A438BKJ2</accession>
<evidence type="ECO:0000313" key="2">
    <source>
        <dbReference type="EMBL" id="RVW11487.1"/>
    </source>
</evidence>
<dbReference type="InterPro" id="IPR029058">
    <property type="entry name" value="AB_hydrolase_fold"/>
</dbReference>
<dbReference type="GO" id="GO:0016787">
    <property type="term" value="F:hydrolase activity"/>
    <property type="evidence" value="ECO:0007669"/>
    <property type="project" value="UniProtKB-KW"/>
</dbReference>
<name>A0A438BKJ2_9NOCA</name>
<dbReference type="SUPFAM" id="SSF53474">
    <property type="entry name" value="alpha/beta-Hydrolases"/>
    <property type="match status" value="1"/>
</dbReference>